<name>A0A0F9GJ77_9ZZZZ</name>
<evidence type="ECO:0000313" key="1">
    <source>
        <dbReference type="EMBL" id="KKL98874.1"/>
    </source>
</evidence>
<sequence length="122" mass="13334">MPDVQFIGFRTIVIENSARTVTFLGYGTVVLAKGLCTQSAYITGPACGAKSFDSGAWSLTCGVRRINKTGEIRVDAPAIKGHDNMYHNVVKFASGVRELIQHELTPHLPTEEEITRTLQQGK</sequence>
<comment type="caution">
    <text evidence="1">The sequence shown here is derived from an EMBL/GenBank/DDBJ whole genome shotgun (WGS) entry which is preliminary data.</text>
</comment>
<organism evidence="1">
    <name type="scientific">marine sediment metagenome</name>
    <dbReference type="NCBI Taxonomy" id="412755"/>
    <lineage>
        <taxon>unclassified sequences</taxon>
        <taxon>metagenomes</taxon>
        <taxon>ecological metagenomes</taxon>
    </lineage>
</organism>
<proteinExistence type="predicted"/>
<accession>A0A0F9GJ77</accession>
<dbReference type="EMBL" id="LAZR01017812">
    <property type="protein sequence ID" value="KKL98874.1"/>
    <property type="molecule type" value="Genomic_DNA"/>
</dbReference>
<dbReference type="AlphaFoldDB" id="A0A0F9GJ77"/>
<gene>
    <name evidence="1" type="ORF">LCGC14_1820000</name>
</gene>
<protein>
    <submittedName>
        <fullName evidence="1">Uncharacterized protein</fullName>
    </submittedName>
</protein>
<reference evidence="1" key="1">
    <citation type="journal article" date="2015" name="Nature">
        <title>Complex archaea that bridge the gap between prokaryotes and eukaryotes.</title>
        <authorList>
            <person name="Spang A."/>
            <person name="Saw J.H."/>
            <person name="Jorgensen S.L."/>
            <person name="Zaremba-Niedzwiedzka K."/>
            <person name="Martijn J."/>
            <person name="Lind A.E."/>
            <person name="van Eijk R."/>
            <person name="Schleper C."/>
            <person name="Guy L."/>
            <person name="Ettema T.J."/>
        </authorList>
    </citation>
    <scope>NUCLEOTIDE SEQUENCE</scope>
</reference>